<gene>
    <name evidence="2" type="ORF">KVT40_008740</name>
</gene>
<reference evidence="2" key="1">
    <citation type="submission" date="2021-07" db="EMBL/GenBank/DDBJ databases">
        <title>Elsinoe batatas strain:CRI-CJ2 Genome sequencing and assembly.</title>
        <authorList>
            <person name="Huang L."/>
        </authorList>
    </citation>
    <scope>NUCLEOTIDE SEQUENCE</scope>
    <source>
        <strain evidence="2">CRI-CJ2</strain>
    </source>
</reference>
<dbReference type="AlphaFoldDB" id="A0A8K0KTV8"/>
<evidence type="ECO:0000313" key="3">
    <source>
        <dbReference type="Proteomes" id="UP000809789"/>
    </source>
</evidence>
<feature type="compositionally biased region" description="Acidic residues" evidence="1">
    <location>
        <begin position="565"/>
        <end position="585"/>
    </location>
</feature>
<protein>
    <submittedName>
        <fullName evidence="2">Uncharacterized protein</fullName>
    </submittedName>
</protein>
<feature type="compositionally biased region" description="Low complexity" evidence="1">
    <location>
        <begin position="272"/>
        <end position="281"/>
    </location>
</feature>
<feature type="compositionally biased region" description="Basic and acidic residues" evidence="1">
    <location>
        <begin position="290"/>
        <end position="301"/>
    </location>
</feature>
<evidence type="ECO:0000313" key="2">
    <source>
        <dbReference type="EMBL" id="KAG8623764.1"/>
    </source>
</evidence>
<feature type="region of interest" description="Disordered" evidence="1">
    <location>
        <begin position="345"/>
        <end position="406"/>
    </location>
</feature>
<name>A0A8K0KTV8_9PEZI</name>
<feature type="region of interest" description="Disordered" evidence="1">
    <location>
        <begin position="531"/>
        <end position="635"/>
    </location>
</feature>
<feature type="compositionally biased region" description="Polar residues" evidence="1">
    <location>
        <begin position="384"/>
        <end position="403"/>
    </location>
</feature>
<organism evidence="2 3">
    <name type="scientific">Elsinoe batatas</name>
    <dbReference type="NCBI Taxonomy" id="2601811"/>
    <lineage>
        <taxon>Eukaryota</taxon>
        <taxon>Fungi</taxon>
        <taxon>Dikarya</taxon>
        <taxon>Ascomycota</taxon>
        <taxon>Pezizomycotina</taxon>
        <taxon>Dothideomycetes</taxon>
        <taxon>Dothideomycetidae</taxon>
        <taxon>Myriangiales</taxon>
        <taxon>Elsinoaceae</taxon>
        <taxon>Elsinoe</taxon>
    </lineage>
</organism>
<feature type="compositionally biased region" description="Acidic residues" evidence="1">
    <location>
        <begin position="534"/>
        <end position="547"/>
    </location>
</feature>
<feature type="compositionally biased region" description="Polar residues" evidence="1">
    <location>
        <begin position="195"/>
        <end position="206"/>
    </location>
</feature>
<feature type="compositionally biased region" description="Polar residues" evidence="1">
    <location>
        <begin position="262"/>
        <end position="271"/>
    </location>
</feature>
<dbReference type="Proteomes" id="UP000809789">
    <property type="component" value="Unassembled WGS sequence"/>
</dbReference>
<sequence length="635" mass="68380">MVNTRRLTGADDGATSPTTAPSRISPVETPGSGKVSRALRNLQIDGNVALGGSGSLKRKRGHKDAIAAIPPTPPRSHSVSSQHGSPSAEKIDPVSAATKVQRRSTSRAPIRSRDSLTSRSRTINAGSASPGIPPRSPGNVARRELPEAEQTDVKSSPATPAAYWFLPGGGLSPGVADASDDQSEVVLAPSRRSRLPSNDESASVASQRKEPGRRASKRKRSSEGPDDEEAVEPVPARLDTPGLRSSAKLKRELRKLEIRANPSLSLVDTDNTATTKRTTLATRHKTRRSRGVEEQDARTESPTEAAVDVIPIPATAKSVALPIATKPQVSEKAKQKLSREMRKLEIRANERLSGRTASPISQAEASRSDTDQNSRFPRRRIHGQRNTSSRLRKSQLATPNVPNDVSARRPALIQPFPADPPPELVDHILFLLADAADERGLVAALQDKAQDAIARDVRWEAPGVVDARVQRELDILDSWAPLDEGTLKVVNEMDGHRDAVEKHEARRQLFVERAQQAAHADAFKQRIVAGTVPDQDESDCESSDAGDDSNLASNIIVNSDPADPGAEDSQDLLDDDEDDEHEDSTDPSLRANIAATAEVTGSDGVVESKSGSEGDEPPPKRWKGKQRALSQDMDE</sequence>
<dbReference type="EMBL" id="JAESVG020000010">
    <property type="protein sequence ID" value="KAG8623764.1"/>
    <property type="molecule type" value="Genomic_DNA"/>
</dbReference>
<proteinExistence type="predicted"/>
<feature type="compositionally biased region" description="Low complexity" evidence="1">
    <location>
        <begin position="76"/>
        <end position="87"/>
    </location>
</feature>
<comment type="caution">
    <text evidence="2">The sequence shown here is derived from an EMBL/GenBank/DDBJ whole genome shotgun (WGS) entry which is preliminary data.</text>
</comment>
<feature type="region of interest" description="Disordered" evidence="1">
    <location>
        <begin position="1"/>
        <end position="309"/>
    </location>
</feature>
<dbReference type="OrthoDB" id="3929898at2759"/>
<accession>A0A8K0KTV8</accession>
<feature type="compositionally biased region" description="Polar residues" evidence="1">
    <location>
        <begin position="355"/>
        <end position="365"/>
    </location>
</feature>
<keyword evidence="3" id="KW-1185">Reference proteome</keyword>
<evidence type="ECO:0000256" key="1">
    <source>
        <dbReference type="SAM" id="MobiDB-lite"/>
    </source>
</evidence>